<reference evidence="2" key="2">
    <citation type="journal article" date="2023" name="IMA Fungus">
        <title>Comparative genomic study of the Penicillium genus elucidates a diverse pangenome and 15 lateral gene transfer events.</title>
        <authorList>
            <person name="Petersen C."/>
            <person name="Sorensen T."/>
            <person name="Nielsen M.R."/>
            <person name="Sondergaard T.E."/>
            <person name="Sorensen J.L."/>
            <person name="Fitzpatrick D.A."/>
            <person name="Frisvad J.C."/>
            <person name="Nielsen K.L."/>
        </authorList>
    </citation>
    <scope>NUCLEOTIDE SEQUENCE</scope>
    <source>
        <strain evidence="2">IBT 21472</strain>
    </source>
</reference>
<dbReference type="AlphaFoldDB" id="A0A9W9PPK5"/>
<accession>A0A9W9PPK5</accession>
<evidence type="ECO:0000313" key="2">
    <source>
        <dbReference type="EMBL" id="KAJ5299904.1"/>
    </source>
</evidence>
<proteinExistence type="predicted"/>
<organism evidence="2 3">
    <name type="scientific">Penicillium atrosanguineum</name>
    <dbReference type="NCBI Taxonomy" id="1132637"/>
    <lineage>
        <taxon>Eukaryota</taxon>
        <taxon>Fungi</taxon>
        <taxon>Dikarya</taxon>
        <taxon>Ascomycota</taxon>
        <taxon>Pezizomycotina</taxon>
        <taxon>Eurotiomycetes</taxon>
        <taxon>Eurotiomycetidae</taxon>
        <taxon>Eurotiales</taxon>
        <taxon>Aspergillaceae</taxon>
        <taxon>Penicillium</taxon>
    </lineage>
</organism>
<comment type="caution">
    <text evidence="2">The sequence shown here is derived from an EMBL/GenBank/DDBJ whole genome shotgun (WGS) entry which is preliminary data.</text>
</comment>
<dbReference type="Proteomes" id="UP001147746">
    <property type="component" value="Unassembled WGS sequence"/>
</dbReference>
<feature type="signal peptide" evidence="1">
    <location>
        <begin position="1"/>
        <end position="24"/>
    </location>
</feature>
<dbReference type="EMBL" id="JAPZBO010000010">
    <property type="protein sequence ID" value="KAJ5299904.1"/>
    <property type="molecule type" value="Genomic_DNA"/>
</dbReference>
<keyword evidence="1" id="KW-0732">Signal</keyword>
<evidence type="ECO:0000256" key="1">
    <source>
        <dbReference type="SAM" id="SignalP"/>
    </source>
</evidence>
<evidence type="ECO:0008006" key="4">
    <source>
        <dbReference type="Google" id="ProtNLM"/>
    </source>
</evidence>
<keyword evidence="3" id="KW-1185">Reference proteome</keyword>
<evidence type="ECO:0000313" key="3">
    <source>
        <dbReference type="Proteomes" id="UP001147746"/>
    </source>
</evidence>
<gene>
    <name evidence="2" type="ORF">N7476_011461</name>
</gene>
<sequence>MTSSHIIKLMKAAIVSFLIGTSDWTERTNPDQWNRIEFMDLVSKEVRAPLEEITVPPEQCPRDTFTVPIHVERLPEDRAKLGHLAMLPNDILAGIILPTMDYVSVSRFCQTCSFAYRLVARNNEYRVLLAQVPKIFPVLRALRLHLRVSLKDILLELHQSKCRGCGENGTNIFLPTVERVCSNCLRYNQGFWTIYLQEAQRCFNLENRDLARIPRFRDLFNLFDLYAVPYFPLEPARHRAFVAVRSALQQALKVHGSAEAIDVMAEAQLLDPTNPSSTSQQVETHLYAHLRQATLVAEITDRAYHNTANVSFPYVLRGHSEAVQLYTCKGCAGIVDRFKVMPNHREYMRIPNWCGEADIRRKMVGATFITYTEAELVEHARSCLGAGLRMYRYQLLENHPGGLGSEF</sequence>
<reference evidence="2" key="1">
    <citation type="submission" date="2022-12" db="EMBL/GenBank/DDBJ databases">
        <authorList>
            <person name="Petersen C."/>
        </authorList>
    </citation>
    <scope>NUCLEOTIDE SEQUENCE</scope>
    <source>
        <strain evidence="2">IBT 21472</strain>
    </source>
</reference>
<feature type="chain" id="PRO_5040973123" description="F-box domain-containing protein" evidence="1">
    <location>
        <begin position="25"/>
        <end position="407"/>
    </location>
</feature>
<protein>
    <recommendedName>
        <fullName evidence="4">F-box domain-containing protein</fullName>
    </recommendedName>
</protein>
<name>A0A9W9PPK5_9EURO</name>